<evidence type="ECO:0000256" key="2">
    <source>
        <dbReference type="SAM" id="MobiDB-lite"/>
    </source>
</evidence>
<dbReference type="AlphaFoldDB" id="A0ABC8US34"/>
<dbReference type="EMBL" id="CAUOFW020008780">
    <property type="protein sequence ID" value="CAK9183848.1"/>
    <property type="molecule type" value="Genomic_DNA"/>
</dbReference>
<feature type="region of interest" description="Disordered" evidence="2">
    <location>
        <begin position="26"/>
        <end position="115"/>
    </location>
</feature>
<feature type="compositionally biased region" description="Polar residues" evidence="2">
    <location>
        <begin position="76"/>
        <end position="93"/>
    </location>
</feature>
<dbReference type="PANTHER" id="PTHR35099">
    <property type="entry name" value="OS02G0182700 PROTEIN"/>
    <property type="match status" value="1"/>
</dbReference>
<name>A0ABC8US34_9AQUA</name>
<reference evidence="3 4" key="1">
    <citation type="submission" date="2024-02" db="EMBL/GenBank/DDBJ databases">
        <authorList>
            <person name="Vignale AGUSTIN F."/>
            <person name="Sosa J E."/>
            <person name="Modenutti C."/>
        </authorList>
    </citation>
    <scope>NUCLEOTIDE SEQUENCE [LARGE SCALE GENOMIC DNA]</scope>
</reference>
<keyword evidence="1" id="KW-0175">Coiled coil</keyword>
<feature type="region of interest" description="Disordered" evidence="2">
    <location>
        <begin position="234"/>
        <end position="253"/>
    </location>
</feature>
<proteinExistence type="predicted"/>
<gene>
    <name evidence="3" type="ORF">ILEXP_LOCUS54142</name>
</gene>
<organism evidence="3 4">
    <name type="scientific">Ilex paraguariensis</name>
    <name type="common">yerba mate</name>
    <dbReference type="NCBI Taxonomy" id="185542"/>
    <lineage>
        <taxon>Eukaryota</taxon>
        <taxon>Viridiplantae</taxon>
        <taxon>Streptophyta</taxon>
        <taxon>Embryophyta</taxon>
        <taxon>Tracheophyta</taxon>
        <taxon>Spermatophyta</taxon>
        <taxon>Magnoliopsida</taxon>
        <taxon>eudicotyledons</taxon>
        <taxon>Gunneridae</taxon>
        <taxon>Pentapetalae</taxon>
        <taxon>asterids</taxon>
        <taxon>campanulids</taxon>
        <taxon>Aquifoliales</taxon>
        <taxon>Aquifoliaceae</taxon>
        <taxon>Ilex</taxon>
    </lineage>
</organism>
<keyword evidence="4" id="KW-1185">Reference proteome</keyword>
<comment type="caution">
    <text evidence="3">The sequence shown here is derived from an EMBL/GenBank/DDBJ whole genome shotgun (WGS) entry which is preliminary data.</text>
</comment>
<evidence type="ECO:0000313" key="3">
    <source>
        <dbReference type="EMBL" id="CAK9183848.1"/>
    </source>
</evidence>
<protein>
    <submittedName>
        <fullName evidence="3">Uncharacterized protein</fullName>
    </submittedName>
</protein>
<dbReference type="PANTHER" id="PTHR35099:SF2">
    <property type="entry name" value="OS02G0182700 PROTEIN"/>
    <property type="match status" value="1"/>
</dbReference>
<feature type="compositionally biased region" description="Low complexity" evidence="2">
    <location>
        <begin position="57"/>
        <end position="69"/>
    </location>
</feature>
<feature type="compositionally biased region" description="Polar residues" evidence="2">
    <location>
        <begin position="101"/>
        <end position="112"/>
    </location>
</feature>
<evidence type="ECO:0000256" key="1">
    <source>
        <dbReference type="SAM" id="Coils"/>
    </source>
</evidence>
<accession>A0ABC8US34</accession>
<feature type="coiled-coil region" evidence="1">
    <location>
        <begin position="119"/>
        <end position="167"/>
    </location>
</feature>
<sequence length="253" mass="28214">MMKDEWVTEALVDDMVVVELLCRLKQSSPEPPPVLPPLGWGNRQPRSKLVTMRKESSTTFSPTTPLSWSGGVGGSATPSDGESSLPSDLSSGARSKGPFTSEINSMCTTTNASRRKKTFSELKEEANVLLKERRHLKRELASMQVTLKEQRDRRENLKRIKLDLSMQSENKVDAPSDEPDAAFSDQCKKMETYSFDCAHSILQTHGPPDEVASSDSNKFQKDVEAQKQCFMLPDLNMPASEEERGFETTYGMS</sequence>
<evidence type="ECO:0000313" key="4">
    <source>
        <dbReference type="Proteomes" id="UP001642360"/>
    </source>
</evidence>
<dbReference type="Proteomes" id="UP001642360">
    <property type="component" value="Unassembled WGS sequence"/>
</dbReference>